<dbReference type="Gene3D" id="3.90.550.10">
    <property type="entry name" value="Spore Coat Polysaccharide Biosynthesis Protein SpsA, Chain A"/>
    <property type="match status" value="1"/>
</dbReference>
<accession>A0ABU8GGH4</accession>
<evidence type="ECO:0000313" key="2">
    <source>
        <dbReference type="EMBL" id="MEI5611454.1"/>
    </source>
</evidence>
<dbReference type="InterPro" id="IPR001173">
    <property type="entry name" value="Glyco_trans_2-like"/>
</dbReference>
<protein>
    <submittedName>
        <fullName evidence="2">Glycosyltransferase</fullName>
        <ecNumber evidence="2">2.4.-.-</ecNumber>
    </submittedName>
</protein>
<keyword evidence="2" id="KW-0808">Transferase</keyword>
<gene>
    <name evidence="2" type="ORF">WB403_20050</name>
</gene>
<keyword evidence="3" id="KW-1185">Reference proteome</keyword>
<organism evidence="2 3">
    <name type="scientific">Streptomyces brasiliscabiei</name>
    <dbReference type="NCBI Taxonomy" id="2736302"/>
    <lineage>
        <taxon>Bacteria</taxon>
        <taxon>Bacillati</taxon>
        <taxon>Actinomycetota</taxon>
        <taxon>Actinomycetes</taxon>
        <taxon>Kitasatosporales</taxon>
        <taxon>Streptomycetaceae</taxon>
        <taxon>Streptomyces</taxon>
    </lineage>
</organism>
<reference evidence="2 3" key="1">
    <citation type="submission" date="2024-03" db="EMBL/GenBank/DDBJ databases">
        <title>First Report of Pectobacterium brasiliscabiei causing potato scab in china.</title>
        <authorList>
            <person name="Handique U."/>
        </authorList>
    </citation>
    <scope>NUCLEOTIDE SEQUENCE [LARGE SCALE GENOMIC DNA]</scope>
    <source>
        <strain evidence="2 3">ZRIMU1503</strain>
    </source>
</reference>
<comment type="caution">
    <text evidence="2">The sequence shown here is derived from an EMBL/GenBank/DDBJ whole genome shotgun (WGS) entry which is preliminary data.</text>
</comment>
<dbReference type="Pfam" id="PF00535">
    <property type="entry name" value="Glycos_transf_2"/>
    <property type="match status" value="1"/>
</dbReference>
<dbReference type="SUPFAM" id="SSF53448">
    <property type="entry name" value="Nucleotide-diphospho-sugar transferases"/>
    <property type="match status" value="1"/>
</dbReference>
<dbReference type="GO" id="GO:0016757">
    <property type="term" value="F:glycosyltransferase activity"/>
    <property type="evidence" value="ECO:0007669"/>
    <property type="project" value="UniProtKB-KW"/>
</dbReference>
<dbReference type="EC" id="2.4.-.-" evidence="2"/>
<dbReference type="RefSeq" id="WP_336558525.1">
    <property type="nucleotide sequence ID" value="NZ_JBBAYL010000016.1"/>
</dbReference>
<feature type="domain" description="Glycosyltransferase 2-like" evidence="1">
    <location>
        <begin position="11"/>
        <end position="133"/>
    </location>
</feature>
<dbReference type="InterPro" id="IPR029044">
    <property type="entry name" value="Nucleotide-diphossugar_trans"/>
</dbReference>
<evidence type="ECO:0000259" key="1">
    <source>
        <dbReference type="Pfam" id="PF00535"/>
    </source>
</evidence>
<name>A0ABU8GGH4_9ACTN</name>
<dbReference type="CDD" id="cd00761">
    <property type="entry name" value="Glyco_tranf_GTA_type"/>
    <property type="match status" value="1"/>
</dbReference>
<evidence type="ECO:0000313" key="3">
    <source>
        <dbReference type="Proteomes" id="UP001365781"/>
    </source>
</evidence>
<dbReference type="EMBL" id="JBBAYM010000012">
    <property type="protein sequence ID" value="MEI5611454.1"/>
    <property type="molecule type" value="Genomic_DNA"/>
</dbReference>
<sequence length="302" mass="33008">MTLGDDLPLTIVICSNRPDSLPAAVARTAATMGPRDRLLVIADMPAQHLPTLPTLPTDVSPPPSRIRVICNEGNQGLAHSRNKAMKEATTQHVVFLDDDIVPTTEALTRIREALTVGAHVTGTRITAHLQGHRRPWFLTSGQLHYLGSHAPAQPASIWGGSFAIDVEHARLLGVGFDERLGRIGGSLISAEDTTFVREMTARGATATILHDAEVQHLIPAHRLTLSYLLRRAFWQGRSEARRNDARRGIAKEWNRNRSGNGTRPVRAALTLLYTANVLLGVCREAITRSRTSAADAETRSDR</sequence>
<proteinExistence type="predicted"/>
<keyword evidence="2" id="KW-0328">Glycosyltransferase</keyword>
<dbReference type="Proteomes" id="UP001365781">
    <property type="component" value="Unassembled WGS sequence"/>
</dbReference>